<dbReference type="EMBL" id="GAKP01011193">
    <property type="protein sequence ID" value="JAC47759.1"/>
    <property type="molecule type" value="Transcribed_RNA"/>
</dbReference>
<gene>
    <name evidence="2" type="primary">TCB1</name>
</gene>
<dbReference type="GO" id="GO:0003676">
    <property type="term" value="F:nucleic acid binding"/>
    <property type="evidence" value="ECO:0007669"/>
    <property type="project" value="InterPro"/>
</dbReference>
<name>A0A034VZC2_BACDO</name>
<feature type="domain" description="Tc1-like transposase DDE" evidence="1">
    <location>
        <begin position="13"/>
        <end position="105"/>
    </location>
</feature>
<organism evidence="2">
    <name type="scientific">Bactrocera dorsalis</name>
    <name type="common">Oriental fruit fly</name>
    <name type="synonym">Dacus dorsalis</name>
    <dbReference type="NCBI Taxonomy" id="27457"/>
    <lineage>
        <taxon>Eukaryota</taxon>
        <taxon>Metazoa</taxon>
        <taxon>Ecdysozoa</taxon>
        <taxon>Arthropoda</taxon>
        <taxon>Hexapoda</taxon>
        <taxon>Insecta</taxon>
        <taxon>Pterygota</taxon>
        <taxon>Neoptera</taxon>
        <taxon>Endopterygota</taxon>
        <taxon>Diptera</taxon>
        <taxon>Brachycera</taxon>
        <taxon>Muscomorpha</taxon>
        <taxon>Tephritoidea</taxon>
        <taxon>Tephritidae</taxon>
        <taxon>Bactrocera</taxon>
        <taxon>Bactrocera</taxon>
    </lineage>
</organism>
<dbReference type="InterPro" id="IPR036397">
    <property type="entry name" value="RNaseH_sf"/>
</dbReference>
<dbReference type="AlphaFoldDB" id="A0A034VZC2"/>
<evidence type="ECO:0000259" key="1">
    <source>
        <dbReference type="Pfam" id="PF13358"/>
    </source>
</evidence>
<reference evidence="2" key="1">
    <citation type="journal article" date="2014" name="BMC Genomics">
        <title>Characterizing the developmental transcriptome of the oriental fruit fly, Bactrocera dorsalis (Diptera: Tephritidae) through comparative genomic analysis with Drosophila melanogaster utilizing modENCODE datasets.</title>
        <authorList>
            <person name="Geib S.M."/>
            <person name="Calla B."/>
            <person name="Hall B."/>
            <person name="Hou S."/>
            <person name="Manoukis N.C."/>
        </authorList>
    </citation>
    <scope>NUCLEOTIDE SEQUENCE</scope>
    <source>
        <strain evidence="2">Punador</strain>
    </source>
</reference>
<dbReference type="InterPro" id="IPR038717">
    <property type="entry name" value="Tc1-like_DDE_dom"/>
</dbReference>
<protein>
    <submittedName>
        <fullName evidence="2">Transposable element Tcb1 transposase</fullName>
    </submittedName>
</protein>
<accession>A0A034VZC2</accession>
<dbReference type="Gene3D" id="3.30.420.10">
    <property type="entry name" value="Ribonuclease H-like superfamily/Ribonuclease H"/>
    <property type="match status" value="1"/>
</dbReference>
<evidence type="ECO:0000313" key="2">
    <source>
        <dbReference type="EMBL" id="JAC47759.1"/>
    </source>
</evidence>
<sequence>MKAGLNEVGNLTFIEETMNKHVHLKVLQENLLQSARKLQTEDDFRFYQDNDPKCKSHIVQTWLIYKCPHIVETPAQSTDLNAIENLWSILKTNIKKHDVLNKSDLKKL</sequence>
<dbReference type="Pfam" id="PF13358">
    <property type="entry name" value="DDE_3"/>
    <property type="match status" value="1"/>
</dbReference>
<proteinExistence type="predicted"/>